<protein>
    <submittedName>
        <fullName evidence="5">DNA-binding CsgD family transcriptional regulator</fullName>
    </submittedName>
</protein>
<keyword evidence="2 5" id="KW-0238">DNA-binding</keyword>
<keyword evidence="1" id="KW-0805">Transcription regulation</keyword>
<feature type="domain" description="HTH luxR-type" evidence="4">
    <location>
        <begin position="158"/>
        <end position="223"/>
    </location>
</feature>
<keyword evidence="3" id="KW-0804">Transcription</keyword>
<accession>A0ABV2J1Y5</accession>
<dbReference type="Gene3D" id="1.10.10.10">
    <property type="entry name" value="Winged helix-like DNA-binding domain superfamily/Winged helix DNA-binding domain"/>
    <property type="match status" value="1"/>
</dbReference>
<reference evidence="5 6" key="1">
    <citation type="submission" date="2024-06" db="EMBL/GenBank/DDBJ databases">
        <title>Genomic Encyclopedia of Type Strains, Phase IV (KMG-IV): sequencing the most valuable type-strain genomes for metagenomic binning, comparative biology and taxonomic classification.</title>
        <authorList>
            <person name="Goeker M."/>
        </authorList>
    </citation>
    <scope>NUCLEOTIDE SEQUENCE [LARGE SCALE GENOMIC DNA]</scope>
    <source>
        <strain evidence="5 6">DSM 29780</strain>
    </source>
</reference>
<dbReference type="InterPro" id="IPR036388">
    <property type="entry name" value="WH-like_DNA-bd_sf"/>
</dbReference>
<evidence type="ECO:0000313" key="6">
    <source>
        <dbReference type="Proteomes" id="UP001549047"/>
    </source>
</evidence>
<dbReference type="PANTHER" id="PTHR44688">
    <property type="entry name" value="DNA-BINDING TRANSCRIPTIONAL ACTIVATOR DEVR_DOSR"/>
    <property type="match status" value="1"/>
</dbReference>
<sequence length="226" mass="25001">MSLEPNDERIDAELNRAINRTDFFRVFRMLADRYGFLSFAVFELTGVKVEPRLDRICLLADLPRGRGSLANVSAEASQALLGQLASLRRPAIAAQPPTALVPFMTCRRAILIPMTAYTGERLVLVLADEAESRPEAEIAGAVFDFLQALQKLAVAEGLDADTPRFRRREIEVVEWTAEGKTSAEIAIILGLSEYTVNEYIGSAMRKLDALNRIHLVTKAIRVGIIS</sequence>
<dbReference type="RefSeq" id="WP_354556475.1">
    <property type="nucleotide sequence ID" value="NZ_JBEPMB010000002.1"/>
</dbReference>
<dbReference type="InterPro" id="IPR016032">
    <property type="entry name" value="Sig_transdc_resp-reg_C-effctor"/>
</dbReference>
<keyword evidence="6" id="KW-1185">Reference proteome</keyword>
<dbReference type="Pfam" id="PF00196">
    <property type="entry name" value="GerE"/>
    <property type="match status" value="1"/>
</dbReference>
<dbReference type="PRINTS" id="PR00038">
    <property type="entry name" value="HTHLUXR"/>
</dbReference>
<dbReference type="SUPFAM" id="SSF46894">
    <property type="entry name" value="C-terminal effector domain of the bipartite response regulators"/>
    <property type="match status" value="1"/>
</dbReference>
<dbReference type="InterPro" id="IPR000792">
    <property type="entry name" value="Tscrpt_reg_LuxR_C"/>
</dbReference>
<dbReference type="CDD" id="cd06170">
    <property type="entry name" value="LuxR_C_like"/>
    <property type="match status" value="1"/>
</dbReference>
<dbReference type="SMART" id="SM00421">
    <property type="entry name" value="HTH_LUXR"/>
    <property type="match status" value="1"/>
</dbReference>
<proteinExistence type="predicted"/>
<evidence type="ECO:0000313" key="5">
    <source>
        <dbReference type="EMBL" id="MET3613985.1"/>
    </source>
</evidence>
<organism evidence="5 6">
    <name type="scientific">Rhizobium aquaticum</name>
    <dbReference type="NCBI Taxonomy" id="1549636"/>
    <lineage>
        <taxon>Bacteria</taxon>
        <taxon>Pseudomonadati</taxon>
        <taxon>Pseudomonadota</taxon>
        <taxon>Alphaproteobacteria</taxon>
        <taxon>Hyphomicrobiales</taxon>
        <taxon>Rhizobiaceae</taxon>
        <taxon>Rhizobium/Agrobacterium group</taxon>
        <taxon>Rhizobium</taxon>
    </lineage>
</organism>
<evidence type="ECO:0000256" key="1">
    <source>
        <dbReference type="ARBA" id="ARBA00023015"/>
    </source>
</evidence>
<dbReference type="PROSITE" id="PS00622">
    <property type="entry name" value="HTH_LUXR_1"/>
    <property type="match status" value="1"/>
</dbReference>
<evidence type="ECO:0000256" key="2">
    <source>
        <dbReference type="ARBA" id="ARBA00023125"/>
    </source>
</evidence>
<comment type="caution">
    <text evidence="5">The sequence shown here is derived from an EMBL/GenBank/DDBJ whole genome shotgun (WGS) entry which is preliminary data.</text>
</comment>
<dbReference type="GO" id="GO:0003677">
    <property type="term" value="F:DNA binding"/>
    <property type="evidence" value="ECO:0007669"/>
    <property type="project" value="UniProtKB-KW"/>
</dbReference>
<dbReference type="PROSITE" id="PS50043">
    <property type="entry name" value="HTH_LUXR_2"/>
    <property type="match status" value="1"/>
</dbReference>
<evidence type="ECO:0000259" key="4">
    <source>
        <dbReference type="PROSITE" id="PS50043"/>
    </source>
</evidence>
<gene>
    <name evidence="5" type="ORF">ABID16_002314</name>
</gene>
<evidence type="ECO:0000256" key="3">
    <source>
        <dbReference type="ARBA" id="ARBA00023163"/>
    </source>
</evidence>
<dbReference type="PANTHER" id="PTHR44688:SF16">
    <property type="entry name" value="DNA-BINDING TRANSCRIPTIONAL ACTIVATOR DEVR_DOSR"/>
    <property type="match status" value="1"/>
</dbReference>
<name>A0ABV2J1Y5_9HYPH</name>
<dbReference type="EMBL" id="JBEPMB010000002">
    <property type="protein sequence ID" value="MET3613985.1"/>
    <property type="molecule type" value="Genomic_DNA"/>
</dbReference>
<dbReference type="Proteomes" id="UP001549047">
    <property type="component" value="Unassembled WGS sequence"/>
</dbReference>